<evidence type="ECO:0000313" key="2">
    <source>
        <dbReference type="EMBL" id="CAE0402389.1"/>
    </source>
</evidence>
<dbReference type="PROSITE" id="PS50830">
    <property type="entry name" value="TNASE_3"/>
    <property type="match status" value="1"/>
</dbReference>
<protein>
    <recommendedName>
        <fullName evidence="1">TNase-like domain-containing protein</fullName>
    </recommendedName>
</protein>
<sequence length="316" mass="35062">MGTRLCNVKLTEVVDGDTLKVELVPGQEETLRLIGVDTEESAIGSKPVTNAGQEASKLACAYFGCDEQGFPPPQADVRIDIEFDTLEPKHVCLKQHRGHWGRLLCYVYLNEENYNIMTVKHGWSPYFVKFGRSKLFHHQFLKAEAQAQAEQKLIWDPHTNDGGNSRDYTKLLPWWHLRDSVLQEYYTKGLPAGVLAFNRDFTAITEAAKHKDEICVLCDLAKGITNKQTKGALCDDVGTSTTQNFSLWIPNTNNNAHARAILNLIETRYAGDSQDGRGGRGYVFVTGEAELHNGNPRIVLTSVSQLSDVPPGSASA</sequence>
<gene>
    <name evidence="2" type="ORF">ACOF00016_LOCUS679</name>
</gene>
<dbReference type="Pfam" id="PF00565">
    <property type="entry name" value="SNase"/>
    <property type="match status" value="1"/>
</dbReference>
<evidence type="ECO:0000259" key="1">
    <source>
        <dbReference type="PROSITE" id="PS50830"/>
    </source>
</evidence>
<dbReference type="InterPro" id="IPR016071">
    <property type="entry name" value="Staphylococal_nuclease_OB-fold"/>
</dbReference>
<reference evidence="2" key="1">
    <citation type="submission" date="2021-01" db="EMBL/GenBank/DDBJ databases">
        <authorList>
            <person name="Corre E."/>
            <person name="Pelletier E."/>
            <person name="Niang G."/>
            <person name="Scheremetjew M."/>
            <person name="Finn R."/>
            <person name="Kale V."/>
            <person name="Holt S."/>
            <person name="Cochrane G."/>
            <person name="Meng A."/>
            <person name="Brown T."/>
            <person name="Cohen L."/>
        </authorList>
    </citation>
    <scope>NUCLEOTIDE SEQUENCE</scope>
    <source>
        <strain evidence="2">CCMP127</strain>
    </source>
</reference>
<organism evidence="2">
    <name type="scientific">Amphora coffeiformis</name>
    <dbReference type="NCBI Taxonomy" id="265554"/>
    <lineage>
        <taxon>Eukaryota</taxon>
        <taxon>Sar</taxon>
        <taxon>Stramenopiles</taxon>
        <taxon>Ochrophyta</taxon>
        <taxon>Bacillariophyta</taxon>
        <taxon>Bacillariophyceae</taxon>
        <taxon>Bacillariophycidae</taxon>
        <taxon>Thalassiophysales</taxon>
        <taxon>Catenulaceae</taxon>
        <taxon>Amphora</taxon>
    </lineage>
</organism>
<accession>A0A7S3KXR0</accession>
<dbReference type="SMART" id="SM00318">
    <property type="entry name" value="SNc"/>
    <property type="match status" value="1"/>
</dbReference>
<dbReference type="SUPFAM" id="SSF50199">
    <property type="entry name" value="Staphylococcal nuclease"/>
    <property type="match status" value="1"/>
</dbReference>
<name>A0A7S3KXR0_9STRA</name>
<proteinExistence type="predicted"/>
<dbReference type="InterPro" id="IPR035437">
    <property type="entry name" value="SNase_OB-fold_sf"/>
</dbReference>
<feature type="domain" description="TNase-like" evidence="1">
    <location>
        <begin position="4"/>
        <end position="157"/>
    </location>
</feature>
<dbReference type="Gene3D" id="2.40.50.90">
    <property type="match status" value="1"/>
</dbReference>
<dbReference type="AlphaFoldDB" id="A0A7S3KXR0"/>
<dbReference type="EMBL" id="HBIM01000779">
    <property type="protein sequence ID" value="CAE0402389.1"/>
    <property type="molecule type" value="Transcribed_RNA"/>
</dbReference>